<evidence type="ECO:0000313" key="2">
    <source>
        <dbReference type="Proteomes" id="UP000625682"/>
    </source>
</evidence>
<dbReference type="RefSeq" id="WP_189146528.1">
    <property type="nucleotide sequence ID" value="NZ_BAABER010000001.1"/>
</dbReference>
<reference evidence="1" key="1">
    <citation type="journal article" date="2014" name="Int. J. Syst. Evol. Microbiol.">
        <title>Complete genome sequence of Corynebacterium casei LMG S-19264T (=DSM 44701T), isolated from a smear-ripened cheese.</title>
        <authorList>
            <consortium name="US DOE Joint Genome Institute (JGI-PGF)"/>
            <person name="Walter F."/>
            <person name="Albersmeier A."/>
            <person name="Kalinowski J."/>
            <person name="Ruckert C."/>
        </authorList>
    </citation>
    <scope>NUCLEOTIDE SEQUENCE</scope>
    <source>
        <strain evidence="1">CGMCC 4.7272</strain>
    </source>
</reference>
<dbReference type="EMBL" id="BMMU01000004">
    <property type="protein sequence ID" value="GGJ20144.1"/>
    <property type="molecule type" value="Genomic_DNA"/>
</dbReference>
<reference evidence="1" key="2">
    <citation type="submission" date="2020-09" db="EMBL/GenBank/DDBJ databases">
        <authorList>
            <person name="Sun Q."/>
            <person name="Zhou Y."/>
        </authorList>
    </citation>
    <scope>NUCLEOTIDE SEQUENCE</scope>
    <source>
        <strain evidence="1">CGMCC 4.7272</strain>
    </source>
</reference>
<evidence type="ECO:0000313" key="1">
    <source>
        <dbReference type="EMBL" id="GGJ20144.1"/>
    </source>
</evidence>
<dbReference type="AlphaFoldDB" id="A0A917KM14"/>
<comment type="caution">
    <text evidence="1">The sequence shown here is derived from an EMBL/GenBank/DDBJ whole genome shotgun (WGS) entry which is preliminary data.</text>
</comment>
<organism evidence="1 2">
    <name type="scientific">Streptomyces lacrimifluminis</name>
    <dbReference type="NCBI Taxonomy" id="1500077"/>
    <lineage>
        <taxon>Bacteria</taxon>
        <taxon>Bacillati</taxon>
        <taxon>Actinomycetota</taxon>
        <taxon>Actinomycetes</taxon>
        <taxon>Kitasatosporales</taxon>
        <taxon>Streptomycetaceae</taxon>
        <taxon>Streptomyces</taxon>
    </lineage>
</organism>
<accession>A0A917KM14</accession>
<keyword evidence="2" id="KW-1185">Reference proteome</keyword>
<protein>
    <submittedName>
        <fullName evidence="1">Uncharacterized protein</fullName>
    </submittedName>
</protein>
<dbReference type="Proteomes" id="UP000625682">
    <property type="component" value="Unassembled WGS sequence"/>
</dbReference>
<proteinExistence type="predicted"/>
<sequence>MFEIRVICESADTDRVVAALDKTFATGTVTVYPTDNGKSHRFYVRADHLTDLTREETDRPEAGPTAWPTPEDAYATAPAIPYEIAWTASTTRTLAKNPPGGDVDREYWLRKAALLDRIALDYEAEGIPNGTDDIAANAARQLIEIDHGSDPNGPQHPATLAHPRGYVRHEYAHWANNQ</sequence>
<name>A0A917KM14_9ACTN</name>
<gene>
    <name evidence="1" type="ORF">GCM10012282_15610</name>
</gene>